<evidence type="ECO:0000256" key="3">
    <source>
        <dbReference type="ARBA" id="ARBA00022801"/>
    </source>
</evidence>
<dbReference type="SMART" id="SM00849">
    <property type="entry name" value="Lactamase_B"/>
    <property type="match status" value="1"/>
</dbReference>
<sequence length="554" mass="59340">MNLIQSDNDLAFIPLGGTGEIGLNLNVYRCDGQLLAVDCGLGFGGADNPEAEVMVPDPGWLADRRDKLVGLIITHAHEDHIGAVAPLWPQLRCPIYASPFTAAVLRRKLGEAGLMGQVKLITVPLGGSLELGPFGIRFIRVTHSVPEPQSIAITTRYGTVLHTGDWKLDPDPLIGQPTDEAAFAQLGRDGVLAMVCDSTNALVEGHSGSEADVRRSMTALIRQLKGRVAVTCFATNVARVETIALAAKAAGRQVALFGRSLRNAEAAARECGYLQNVPPFLSEDEADDVPDDQLLIICTGSQGEERSAMAKIAADTHPRISLGEGDTVIFSSRMIPGNEKAILRMQDELARGGCRVMTADDHMVHVSGHPARDELKRLYSLVKPRFAVPVHGEWRHLQEHAALAKEMGATPVLVEDGDVLRLAPLSGNAAPDVVEGVPTGQLVVDGDRLLPLEGAVLGARRKMLFNGVVVASLAVDQDGRVLGTPQLSAPGLFEMGDLEPGQLADELARAVTDLPAPLKESDDLLRDAARTALRKAVSRRLRKRPSVEVHVLRV</sequence>
<dbReference type="CDD" id="cd07714">
    <property type="entry name" value="RNaseJ_MBL-fold"/>
    <property type="match status" value="1"/>
</dbReference>
<evidence type="ECO:0000256" key="1">
    <source>
        <dbReference type="ARBA" id="ARBA00022722"/>
    </source>
</evidence>
<reference evidence="8 9" key="1">
    <citation type="journal article" date="2015" name="Int. J. Syst. Evol. Microbiol.">
        <title>Roseomonas oryzae sp. nov., isolated from paddy rhizosphere soil.</title>
        <authorList>
            <person name="Ramaprasad E.V."/>
            <person name="Sasikala Ch."/>
            <person name="Ramana Ch.V."/>
        </authorList>
    </citation>
    <scope>NUCLEOTIDE SEQUENCE [LARGE SCALE GENOMIC DNA]</scope>
    <source>
        <strain evidence="8 9">KCTC 42542</strain>
    </source>
</reference>
<keyword evidence="1" id="KW-0540">Nuclease</keyword>
<keyword evidence="3" id="KW-0378">Hydrolase</keyword>
<dbReference type="InterPro" id="IPR011108">
    <property type="entry name" value="RMMBL"/>
</dbReference>
<dbReference type="Pfam" id="PF22505">
    <property type="entry name" value="RNase_J_b_CASP"/>
    <property type="match status" value="1"/>
</dbReference>
<evidence type="ECO:0000259" key="7">
    <source>
        <dbReference type="SMART" id="SM00849"/>
    </source>
</evidence>
<keyword evidence="5" id="KW-0269">Exonuclease</keyword>
<dbReference type="GO" id="GO:0003723">
    <property type="term" value="F:RNA binding"/>
    <property type="evidence" value="ECO:0007669"/>
    <property type="project" value="UniProtKB-KW"/>
</dbReference>
<dbReference type="InterPro" id="IPR001279">
    <property type="entry name" value="Metallo-B-lactamas"/>
</dbReference>
<feature type="domain" description="Metallo-beta-lactamase" evidence="7">
    <location>
        <begin position="22"/>
        <end position="217"/>
    </location>
</feature>
<evidence type="ECO:0000256" key="6">
    <source>
        <dbReference type="ARBA" id="ARBA00022884"/>
    </source>
</evidence>
<dbReference type="PANTHER" id="PTHR43694">
    <property type="entry name" value="RIBONUCLEASE J"/>
    <property type="match status" value="1"/>
</dbReference>
<dbReference type="InterPro" id="IPR041636">
    <property type="entry name" value="RNase_J_C"/>
</dbReference>
<dbReference type="AlphaFoldDB" id="A0A5B2TE06"/>
<protein>
    <submittedName>
        <fullName evidence="8">Ribonuclease J</fullName>
    </submittedName>
</protein>
<dbReference type="InterPro" id="IPR042173">
    <property type="entry name" value="RNase_J_2"/>
</dbReference>
<dbReference type="Gene3D" id="3.40.50.10710">
    <property type="entry name" value="Metallo-hydrolase/oxidoreductase"/>
    <property type="match status" value="1"/>
</dbReference>
<dbReference type="Pfam" id="PF17770">
    <property type="entry name" value="RNase_J_C"/>
    <property type="match status" value="1"/>
</dbReference>
<proteinExistence type="predicted"/>
<gene>
    <name evidence="8" type="ORF">F0Q34_13575</name>
</gene>
<dbReference type="Gene3D" id="3.10.20.580">
    <property type="match status" value="1"/>
</dbReference>
<dbReference type="Pfam" id="PF07521">
    <property type="entry name" value="RMMBL"/>
    <property type="match status" value="1"/>
</dbReference>
<dbReference type="Pfam" id="PF00753">
    <property type="entry name" value="Lactamase_B"/>
    <property type="match status" value="1"/>
</dbReference>
<evidence type="ECO:0000256" key="2">
    <source>
        <dbReference type="ARBA" id="ARBA00022723"/>
    </source>
</evidence>
<dbReference type="SUPFAM" id="SSF56281">
    <property type="entry name" value="Metallo-hydrolase/oxidoreductase"/>
    <property type="match status" value="1"/>
</dbReference>
<evidence type="ECO:0000256" key="4">
    <source>
        <dbReference type="ARBA" id="ARBA00022833"/>
    </source>
</evidence>
<evidence type="ECO:0000313" key="9">
    <source>
        <dbReference type="Proteomes" id="UP000322110"/>
    </source>
</evidence>
<organism evidence="8 9">
    <name type="scientific">Teichococcus oryzae</name>
    <dbReference type="NCBI Taxonomy" id="1608942"/>
    <lineage>
        <taxon>Bacteria</taxon>
        <taxon>Pseudomonadati</taxon>
        <taxon>Pseudomonadota</taxon>
        <taxon>Alphaproteobacteria</taxon>
        <taxon>Acetobacterales</taxon>
        <taxon>Roseomonadaceae</taxon>
        <taxon>Roseomonas</taxon>
    </lineage>
</organism>
<dbReference type="GO" id="GO:0004527">
    <property type="term" value="F:exonuclease activity"/>
    <property type="evidence" value="ECO:0007669"/>
    <property type="project" value="UniProtKB-KW"/>
</dbReference>
<dbReference type="Gene3D" id="3.60.15.10">
    <property type="entry name" value="Ribonuclease Z/Hydroxyacylglutathione hydrolase-like"/>
    <property type="match status" value="1"/>
</dbReference>
<dbReference type="InterPro" id="IPR055132">
    <property type="entry name" value="RNase_J_b_CASP"/>
</dbReference>
<evidence type="ECO:0000313" key="8">
    <source>
        <dbReference type="EMBL" id="KAA2212736.1"/>
    </source>
</evidence>
<keyword evidence="9" id="KW-1185">Reference proteome</keyword>
<dbReference type="Proteomes" id="UP000322110">
    <property type="component" value="Unassembled WGS sequence"/>
</dbReference>
<comment type="caution">
    <text evidence="8">The sequence shown here is derived from an EMBL/GenBank/DDBJ whole genome shotgun (WGS) entry which is preliminary data.</text>
</comment>
<keyword evidence="4" id="KW-0862">Zinc</keyword>
<dbReference type="InterPro" id="IPR036866">
    <property type="entry name" value="RibonucZ/Hydroxyglut_hydro"/>
</dbReference>
<accession>A0A5B2TE06</accession>
<name>A0A5B2TE06_9PROT</name>
<evidence type="ECO:0000256" key="5">
    <source>
        <dbReference type="ARBA" id="ARBA00022839"/>
    </source>
</evidence>
<dbReference type="OrthoDB" id="9770211at2"/>
<keyword evidence="6" id="KW-0694">RNA-binding</keyword>
<keyword evidence="2" id="KW-0479">Metal-binding</keyword>
<dbReference type="GO" id="GO:0046872">
    <property type="term" value="F:metal ion binding"/>
    <property type="evidence" value="ECO:0007669"/>
    <property type="project" value="UniProtKB-KW"/>
</dbReference>
<dbReference type="PANTHER" id="PTHR43694:SF1">
    <property type="entry name" value="RIBONUCLEASE J"/>
    <property type="match status" value="1"/>
</dbReference>
<dbReference type="EMBL" id="VUKA01000006">
    <property type="protein sequence ID" value="KAA2212736.1"/>
    <property type="molecule type" value="Genomic_DNA"/>
</dbReference>
<dbReference type="RefSeq" id="WP_149812764.1">
    <property type="nucleotide sequence ID" value="NZ_VUKA01000006.1"/>
</dbReference>